<feature type="non-terminal residue" evidence="2">
    <location>
        <position position="1"/>
    </location>
</feature>
<proteinExistence type="predicted"/>
<protein>
    <recommendedName>
        <fullName evidence="1">Transposable element P transposase-like RNase H domain-containing protein</fullName>
    </recommendedName>
</protein>
<reference evidence="2" key="1">
    <citation type="submission" date="2015-11" db="EMBL/GenBank/DDBJ databases">
        <title>De novo transcriptome assembly of four potential Pierce s Disease insect vectors from Arizona vineyards.</title>
        <authorList>
            <person name="Tassone E.E."/>
        </authorList>
    </citation>
    <scope>NUCLEOTIDE SEQUENCE</scope>
</reference>
<sequence>SFDLPSRSIITQWLQVDNLKPGVCREVLEKLTLKTKQMTSQEKQVVLMFDEMSLKKFLQYNEKEDMIEGYQDLGHLGRSSDVATHATLFFIRGLMSRWKMPVA</sequence>
<evidence type="ECO:0000259" key="1">
    <source>
        <dbReference type="Pfam" id="PF21787"/>
    </source>
</evidence>
<organism evidence="2">
    <name type="scientific">Cuerna arida</name>
    <dbReference type="NCBI Taxonomy" id="1464854"/>
    <lineage>
        <taxon>Eukaryota</taxon>
        <taxon>Metazoa</taxon>
        <taxon>Ecdysozoa</taxon>
        <taxon>Arthropoda</taxon>
        <taxon>Hexapoda</taxon>
        <taxon>Insecta</taxon>
        <taxon>Pterygota</taxon>
        <taxon>Neoptera</taxon>
        <taxon>Paraneoptera</taxon>
        <taxon>Hemiptera</taxon>
        <taxon>Auchenorrhyncha</taxon>
        <taxon>Membracoidea</taxon>
        <taxon>Cicadellidae</taxon>
        <taxon>Cicadellinae</taxon>
        <taxon>Proconiini</taxon>
        <taxon>Cuerna</taxon>
    </lineage>
</organism>
<dbReference type="Pfam" id="PF21787">
    <property type="entry name" value="TNP-like_RNaseH_N"/>
    <property type="match status" value="1"/>
</dbReference>
<evidence type="ECO:0000313" key="2">
    <source>
        <dbReference type="EMBL" id="JAS47864.1"/>
    </source>
</evidence>
<feature type="domain" description="Transposable element P transposase-like RNase H" evidence="1">
    <location>
        <begin position="20"/>
        <end position="103"/>
    </location>
</feature>
<name>A0A1B6FCN1_9HEMI</name>
<dbReference type="EMBL" id="GECZ01021905">
    <property type="protein sequence ID" value="JAS47864.1"/>
    <property type="molecule type" value="Transcribed_RNA"/>
</dbReference>
<dbReference type="AlphaFoldDB" id="A0A1B6FCN1"/>
<accession>A0A1B6FCN1</accession>
<feature type="non-terminal residue" evidence="2">
    <location>
        <position position="103"/>
    </location>
</feature>
<gene>
    <name evidence="2" type="ORF">g.50723</name>
</gene>
<dbReference type="InterPro" id="IPR048365">
    <property type="entry name" value="TNP-like_RNaseH_N"/>
</dbReference>